<dbReference type="Proteomes" id="UP001168642">
    <property type="component" value="Unassembled WGS sequence"/>
</dbReference>
<feature type="coiled-coil region" evidence="5">
    <location>
        <begin position="1408"/>
        <end position="1437"/>
    </location>
</feature>
<keyword evidence="8" id="KW-1185">Reference proteome</keyword>
<dbReference type="EMBL" id="JAUMIT010000006">
    <property type="protein sequence ID" value="MDO3695472.1"/>
    <property type="molecule type" value="Genomic_DNA"/>
</dbReference>
<sequence>MLVISLQFGKTQLLITERIFKYLEDDFDVSFQVEAIKINPFGEFEIHNFIIRDHHQDTLIYAQDTKGRLVDLHNLKNKILSFADVEVINGGVNDIIYPGEDSGSLSIFSSKFGKSKKGSKPLVLKFNEVLTTNLGYSLTKNDDYVVDFNKVSGHIKTLKINGPDVEVLTDSLSFEDVYKIKYQKLETDFKYSLSKMSFDKTHILTDHSDLYLDVVFSYTPSDFSDFVSKVNLKGAVHHGEVSLEDIDKIYPHFNHYEKIDISSKVEGTLNNLRLTDAKMISRNESLILEGDLFLKNSIDDRENLRFRIKNGNVDLVPEYLKKIVPDLYTSSLPEDYVGIKKLNFLGDLEVSLKKLIVKGLAKTNIGNINLDGFINKLDTPDKYLDVLVSDGFVPELKQIEGLKNIKFKGKVKGNISQKNLDVNAKLDFRNLMYKKLKLSKSNIDFHIDKNSFIADFESKDTLLTFKTKITQNKINKKEEYNFDLEVTKARISDLFPEGNHYQKNVTGSGQLTLINKPNEFSVKGLISGLYVETPKDSLKLSDMKVSLQSNGKNKNILIESKDILSLEGEGEFNFEDLKVLAENALYKFIPGTLIRSEIANQTLVFKMQVYPTIVKVFTDQFWLDNNLTMSGVLDAKGDKGAIYAKVPSISSKDLKVDNLEVTLDNSNLWINSNISIQKFKFKKQIYEDLSLLGKKVNDTLFVRSNFQSDKINNRAVFYLTTEDKAVSLGIESVYFKYLNSLWVNLENKRNKIHYNYETGDWAFHEISFANGEQEFEFDGTVKKDHSKNLKLTLKNINLEENLPSIDSLNVGGIASGEVFFKEKNTLLKPNGSLKVEKLKINGIDYGNLVTSIDPNDKKLGYNLNFNISNQDTQNIDASGEIIVDENNFGDSKIDLKVNLNNLRLASLSPLGRNVLSAIRGKAKGSFTVIGSLNDFNSYGTIDLKGAGLKFPYLNVDYNFVGDTKIGIQGKKFVFNKIALKDAIYNTDGILEGEINYDKYNNWNLDLKIDSKNLLVLNTEQEEDSKYYGTAFMDGFATIIGPTTDLAINVSGTTLPNTKFVLPISDVKQVESNRFIYFKESETDEESEVINTGTIGGITVTLNLDITKDALGEVVIDQTSGSSLQGRTDGRLLIDIDKLFNIRMYGDLVVDEGLYNFRYGGFVNKPFVVKKGGTVSWNGDPYKAELNIEAIHHVKANPKVLLESLTVNRKIDVDLITKVTGELFNSNQEFIITIPNASSTVSSELDFKLNIDENSKMRQFFSLLVTKNFYDENNINNTSSVITNTTSEIISNAVTQIFNKEEDKFHINFGYTSGETSNVEDLAIDDQIDIGVATEINDRVLINGKLGVPVGTKTQTAVVGEVKIEFLINKDGSLRSSVFNRQNEIQYSEEEQGYTQGIGLSYQIDFNNLTEMLQKIGLKQKKKEKAKKEEEFEITDDKLFYILPDLL</sequence>
<evidence type="ECO:0000256" key="2">
    <source>
        <dbReference type="ARBA" id="ARBA00022692"/>
    </source>
</evidence>
<dbReference type="InterPro" id="IPR007452">
    <property type="entry name" value="TamB_C"/>
</dbReference>
<evidence type="ECO:0000256" key="3">
    <source>
        <dbReference type="ARBA" id="ARBA00022989"/>
    </source>
</evidence>
<organism evidence="7 8">
    <name type="scientific">Wenyingzhuangia gilva</name>
    <dbReference type="NCBI Taxonomy" id="3057677"/>
    <lineage>
        <taxon>Bacteria</taxon>
        <taxon>Pseudomonadati</taxon>
        <taxon>Bacteroidota</taxon>
        <taxon>Flavobacteriia</taxon>
        <taxon>Flavobacteriales</taxon>
        <taxon>Flavobacteriaceae</taxon>
        <taxon>Wenyingzhuangia</taxon>
    </lineage>
</organism>
<gene>
    <name evidence="7" type="ORF">QVZ41_11545</name>
</gene>
<comment type="subcellular location">
    <subcellularLocation>
        <location evidence="1">Membrane</location>
        <topology evidence="1">Single-pass membrane protein</topology>
    </subcellularLocation>
</comment>
<evidence type="ECO:0000256" key="4">
    <source>
        <dbReference type="ARBA" id="ARBA00023136"/>
    </source>
</evidence>
<keyword evidence="3" id="KW-1133">Transmembrane helix</keyword>
<keyword evidence="4" id="KW-0472">Membrane</keyword>
<name>A0ABT8VU30_9FLAO</name>
<proteinExistence type="predicted"/>
<feature type="domain" description="Translocation and assembly module TamB C-terminal" evidence="6">
    <location>
        <begin position="980"/>
        <end position="1405"/>
    </location>
</feature>
<evidence type="ECO:0000313" key="8">
    <source>
        <dbReference type="Proteomes" id="UP001168642"/>
    </source>
</evidence>
<evidence type="ECO:0000259" key="6">
    <source>
        <dbReference type="Pfam" id="PF04357"/>
    </source>
</evidence>
<accession>A0ABT8VU30</accession>
<reference evidence="7" key="1">
    <citation type="submission" date="2023-07" db="EMBL/GenBank/DDBJ databases">
        <title>Wenyingzhuangia sp. chi5 genome sequencing and assembly.</title>
        <authorList>
            <person name="Park S."/>
        </authorList>
    </citation>
    <scope>NUCLEOTIDE SEQUENCE</scope>
    <source>
        <strain evidence="7">Chi5</strain>
    </source>
</reference>
<evidence type="ECO:0000256" key="5">
    <source>
        <dbReference type="SAM" id="Coils"/>
    </source>
</evidence>
<keyword evidence="2" id="KW-0812">Transmembrane</keyword>
<evidence type="ECO:0000256" key="1">
    <source>
        <dbReference type="ARBA" id="ARBA00004167"/>
    </source>
</evidence>
<evidence type="ECO:0000313" key="7">
    <source>
        <dbReference type="EMBL" id="MDO3695472.1"/>
    </source>
</evidence>
<keyword evidence="5" id="KW-0175">Coiled coil</keyword>
<protein>
    <submittedName>
        <fullName evidence="7">Translocation/assembly module TamB domain-containing protein</fullName>
    </submittedName>
</protein>
<comment type="caution">
    <text evidence="7">The sequence shown here is derived from an EMBL/GenBank/DDBJ whole genome shotgun (WGS) entry which is preliminary data.</text>
</comment>
<dbReference type="Pfam" id="PF04357">
    <property type="entry name" value="TamB"/>
    <property type="match status" value="1"/>
</dbReference>